<keyword evidence="2" id="KW-1133">Transmembrane helix</keyword>
<evidence type="ECO:0000256" key="2">
    <source>
        <dbReference type="SAM" id="Phobius"/>
    </source>
</evidence>
<comment type="caution">
    <text evidence="4">The sequence shown here is derived from an EMBL/GenBank/DDBJ whole genome shotgun (WGS) entry which is preliminary data.</text>
</comment>
<name>A0A2N7FFJ3_VIBSP</name>
<gene>
    <name evidence="4" type="ORF">BCU17_15690</name>
</gene>
<feature type="domain" description="DUF6161" evidence="3">
    <location>
        <begin position="176"/>
        <end position="380"/>
    </location>
</feature>
<keyword evidence="2" id="KW-0472">Membrane</keyword>
<feature type="transmembrane region" description="Helical" evidence="2">
    <location>
        <begin position="299"/>
        <end position="321"/>
    </location>
</feature>
<organism evidence="4 5">
    <name type="scientific">Vibrio splendidus</name>
    <dbReference type="NCBI Taxonomy" id="29497"/>
    <lineage>
        <taxon>Bacteria</taxon>
        <taxon>Pseudomonadati</taxon>
        <taxon>Pseudomonadota</taxon>
        <taxon>Gammaproteobacteria</taxon>
        <taxon>Vibrionales</taxon>
        <taxon>Vibrionaceae</taxon>
        <taxon>Vibrio</taxon>
    </lineage>
</organism>
<dbReference type="Proteomes" id="UP000235330">
    <property type="component" value="Unassembled WGS sequence"/>
</dbReference>
<dbReference type="RefSeq" id="WP_016798477.1">
    <property type="nucleotide sequence ID" value="NZ_CAWNSM010000015.1"/>
</dbReference>
<accession>A0A2N7FFJ3</accession>
<feature type="coiled-coil region" evidence="1">
    <location>
        <begin position="118"/>
        <end position="170"/>
    </location>
</feature>
<keyword evidence="1" id="KW-0175">Coiled coil</keyword>
<reference evidence="5" key="1">
    <citation type="submission" date="2016-07" db="EMBL/GenBank/DDBJ databases">
        <title>Nontailed viruses are major unrecognized killers of bacteria in the ocean.</title>
        <authorList>
            <person name="Kauffman K."/>
            <person name="Hussain F."/>
            <person name="Yang J."/>
            <person name="Arevalo P."/>
            <person name="Brown J."/>
            <person name="Cutler M."/>
            <person name="Kelly L."/>
            <person name="Polz M.F."/>
        </authorList>
    </citation>
    <scope>NUCLEOTIDE SEQUENCE [LARGE SCALE GENOMIC DNA]</scope>
    <source>
        <strain evidence="5">10N.261.55.E11</strain>
    </source>
</reference>
<evidence type="ECO:0000313" key="5">
    <source>
        <dbReference type="Proteomes" id="UP000235330"/>
    </source>
</evidence>
<dbReference type="InterPro" id="IPR046159">
    <property type="entry name" value="DUF6161"/>
</dbReference>
<proteinExistence type="predicted"/>
<sequence length="393" mass="45382">MDNKEKFEVISQEYKVWNWLLSHDKELGYLKVYSAFFRFYDEIGVENEEQEFSSSLDPDYIELAWDVTNRKEFVSYASQKGAFIRSLHDEEVALYTLIAFSEGIDKQTEGAIQALFYKKGLKAEKEKYEELLNNFRTDSIKVTDEFSILNEQLANELRKGQHAVIELQSECQILDKESKKQKQAVLDIEEIKKKLESNLKIELENKLKHANESYDESVDNLNERFIEEQAATKKRFESFVDAYETQMKLKAPVQYWTDNCKHHKESAKKFGIASVLLSLLIFLPIAYVAWEILASEQVVWGKVGVVAFTTSLAIWLIRVLVRMYLSHNHMQMNSQERVVMTQAYLALISEGGASSSEERNLVLQAIFRPVSTGIITDDAAPNNIIELINKARK</sequence>
<dbReference type="AlphaFoldDB" id="A0A2N7FFJ3"/>
<protein>
    <recommendedName>
        <fullName evidence="3">DUF6161 domain-containing protein</fullName>
    </recommendedName>
</protein>
<dbReference type="Pfam" id="PF19658">
    <property type="entry name" value="DUF6161"/>
    <property type="match status" value="1"/>
</dbReference>
<evidence type="ECO:0000313" key="4">
    <source>
        <dbReference type="EMBL" id="PMJ68070.1"/>
    </source>
</evidence>
<dbReference type="EMBL" id="MCWU01000015">
    <property type="protein sequence ID" value="PMJ68070.1"/>
    <property type="molecule type" value="Genomic_DNA"/>
</dbReference>
<keyword evidence="2" id="KW-0812">Transmembrane</keyword>
<feature type="transmembrane region" description="Helical" evidence="2">
    <location>
        <begin position="270"/>
        <end position="293"/>
    </location>
</feature>
<evidence type="ECO:0000259" key="3">
    <source>
        <dbReference type="Pfam" id="PF19658"/>
    </source>
</evidence>
<evidence type="ECO:0000256" key="1">
    <source>
        <dbReference type="SAM" id="Coils"/>
    </source>
</evidence>